<feature type="transmembrane region" description="Helical" evidence="1">
    <location>
        <begin position="12"/>
        <end position="31"/>
    </location>
</feature>
<accession>A0A0E2BCN5</accession>
<dbReference type="AlphaFoldDB" id="A0A0E2BCN5"/>
<keyword evidence="1" id="KW-1133">Transmembrane helix</keyword>
<evidence type="ECO:0000313" key="2">
    <source>
        <dbReference type="EMBL" id="EKO14928.1"/>
    </source>
</evidence>
<dbReference type="Gene3D" id="2.30.42.10">
    <property type="match status" value="1"/>
</dbReference>
<sequence>MNAIFLELRKNTFYTLIPVILFFSYSLSYLLRAVILAFLNPSVQAAGSGTNPIRKVGLETSNRSLSSYEEMVQGNLIRGVIPKEGEISTEGEISAASAPPDTGEGEEMKITGILSGHWSFARATIIEKGKAEAQEFAIGETVGGYKIRSISLNYVVLEKGGISLKVEIGQTPGEARAKLNLDAGPKAEGGPPAGDTVRKVLSRQDVNRKLKDQAAIFKNARFGPALINGKISGYKIYSVTPEHIFYSLGARNGDIIKRVNGMPLTETEKMLEIWGAVKTADKITVDVERGSQILTYEFIIRN</sequence>
<dbReference type="RefSeq" id="WP_004766284.1">
    <property type="nucleotide sequence ID" value="NZ_AHMY02000051.1"/>
</dbReference>
<evidence type="ECO:0000256" key="1">
    <source>
        <dbReference type="SAM" id="Phobius"/>
    </source>
</evidence>
<name>A0A0E2BCN5_9LEPT</name>
<comment type="caution">
    <text evidence="2">The sequence shown here is derived from an EMBL/GenBank/DDBJ whole genome shotgun (WGS) entry which is preliminary data.</text>
</comment>
<dbReference type="Proteomes" id="UP000006253">
    <property type="component" value="Unassembled WGS sequence"/>
</dbReference>
<dbReference type="InterPro" id="IPR036034">
    <property type="entry name" value="PDZ_sf"/>
</dbReference>
<proteinExistence type="predicted"/>
<evidence type="ECO:0000313" key="3">
    <source>
        <dbReference type="Proteomes" id="UP000006253"/>
    </source>
</evidence>
<dbReference type="SUPFAM" id="SSF50156">
    <property type="entry name" value="PDZ domain-like"/>
    <property type="match status" value="1"/>
</dbReference>
<gene>
    <name evidence="2" type="ORF">LEP1GSC081_1871</name>
</gene>
<keyword evidence="1" id="KW-0472">Membrane</keyword>
<reference evidence="2 3" key="1">
    <citation type="submission" date="2012-10" db="EMBL/GenBank/DDBJ databases">
        <authorList>
            <person name="Harkins D.M."/>
            <person name="Durkin A.S."/>
            <person name="Brinkac L.M."/>
            <person name="Selengut J.D."/>
            <person name="Sanka R."/>
            <person name="DePew J."/>
            <person name="Purushe J."/>
            <person name="Peacock S.J."/>
            <person name="Thaipadungpanit J."/>
            <person name="Wuthiekanun V.W."/>
            <person name="Day N.P."/>
            <person name="Vinetz J.M."/>
            <person name="Sutton G.G."/>
            <person name="Nelson W.C."/>
            <person name="Fouts D.E."/>
        </authorList>
    </citation>
    <scope>NUCLEOTIDE SEQUENCE [LARGE SCALE GENOMIC DNA]</scope>
    <source>
        <strain evidence="2 3">H1</strain>
    </source>
</reference>
<dbReference type="EMBL" id="AHMY02000051">
    <property type="protein sequence ID" value="EKO14928.1"/>
    <property type="molecule type" value="Genomic_DNA"/>
</dbReference>
<keyword evidence="1" id="KW-0812">Transmembrane</keyword>
<protein>
    <submittedName>
        <fullName evidence="2">Type IV pilus biogenesis</fullName>
    </submittedName>
</protein>
<organism evidence="2 3">
    <name type="scientific">Leptospira kirschneri str. H1</name>
    <dbReference type="NCBI Taxonomy" id="1049966"/>
    <lineage>
        <taxon>Bacteria</taxon>
        <taxon>Pseudomonadati</taxon>
        <taxon>Spirochaetota</taxon>
        <taxon>Spirochaetia</taxon>
        <taxon>Leptospirales</taxon>
        <taxon>Leptospiraceae</taxon>
        <taxon>Leptospira</taxon>
    </lineage>
</organism>